<protein>
    <recommendedName>
        <fullName evidence="6">EGF-like domain-containing protein</fullName>
    </recommendedName>
</protein>
<feature type="domain" description="Apple" evidence="3">
    <location>
        <begin position="14"/>
        <end position="99"/>
    </location>
</feature>
<feature type="disulfide bond" evidence="1">
    <location>
        <begin position="104"/>
        <end position="121"/>
    </location>
</feature>
<proteinExistence type="predicted"/>
<dbReference type="InterPro" id="IPR000742">
    <property type="entry name" value="EGF"/>
</dbReference>
<organism evidence="4 5">
    <name type="scientific">Pocillopora meandrina</name>
    <dbReference type="NCBI Taxonomy" id="46732"/>
    <lineage>
        <taxon>Eukaryota</taxon>
        <taxon>Metazoa</taxon>
        <taxon>Cnidaria</taxon>
        <taxon>Anthozoa</taxon>
        <taxon>Hexacorallia</taxon>
        <taxon>Scleractinia</taxon>
        <taxon>Astrocoeniina</taxon>
        <taxon>Pocilloporidae</taxon>
        <taxon>Pocillopora</taxon>
    </lineage>
</organism>
<gene>
    <name evidence="4" type="ORF">PMEA_00015862</name>
</gene>
<dbReference type="Gene3D" id="2.10.25.10">
    <property type="entry name" value="Laminin"/>
    <property type="match status" value="1"/>
</dbReference>
<evidence type="ECO:0000259" key="3">
    <source>
        <dbReference type="PROSITE" id="PS50948"/>
    </source>
</evidence>
<dbReference type="InterPro" id="IPR003609">
    <property type="entry name" value="Pan_app"/>
</dbReference>
<dbReference type="Proteomes" id="UP001159428">
    <property type="component" value="Unassembled WGS sequence"/>
</dbReference>
<evidence type="ECO:0008006" key="6">
    <source>
        <dbReference type="Google" id="ProtNLM"/>
    </source>
</evidence>
<dbReference type="AlphaFoldDB" id="A0AAU9X2N2"/>
<reference evidence="4 5" key="1">
    <citation type="submission" date="2022-05" db="EMBL/GenBank/DDBJ databases">
        <authorList>
            <consortium name="Genoscope - CEA"/>
            <person name="William W."/>
        </authorList>
    </citation>
    <scope>NUCLEOTIDE SEQUENCE [LARGE SCALE GENOMIC DNA]</scope>
</reference>
<feature type="domain" description="EGF-like" evidence="2">
    <location>
        <begin position="95"/>
        <end position="135"/>
    </location>
</feature>
<accession>A0AAU9X2N2</accession>
<comment type="caution">
    <text evidence="4">The sequence shown here is derived from an EMBL/GenBank/DDBJ whole genome shotgun (WGS) entry which is preliminary data.</text>
</comment>
<evidence type="ECO:0000313" key="4">
    <source>
        <dbReference type="EMBL" id="CAH3134908.1"/>
    </source>
</evidence>
<feature type="non-terminal residue" evidence="4">
    <location>
        <position position="1"/>
    </location>
</feature>
<dbReference type="PROSITE" id="PS50948">
    <property type="entry name" value="PAN"/>
    <property type="match status" value="1"/>
</dbReference>
<evidence type="ECO:0000259" key="2">
    <source>
        <dbReference type="PROSITE" id="PS50026"/>
    </source>
</evidence>
<dbReference type="SMART" id="SM00181">
    <property type="entry name" value="EGF"/>
    <property type="match status" value="1"/>
</dbReference>
<name>A0AAU9X2N2_9CNID</name>
<keyword evidence="1" id="KW-0245">EGF-like domain</keyword>
<dbReference type="EMBL" id="CALNXJ010000029">
    <property type="protein sequence ID" value="CAH3134908.1"/>
    <property type="molecule type" value="Genomic_DNA"/>
</dbReference>
<comment type="caution">
    <text evidence="1">Lacks conserved residue(s) required for the propagation of feature annotation.</text>
</comment>
<sequence>TIANDHSLSTSDMCRHLKFNKPTQGFALEGHVIKIYSIGLHESCKNLCTMDNRCVSFNTGPSAKPDNMVCELSDSDAKRHPDDLKSRMGFFYRDAKNLCSNIICSHNGTCLTGFTDKGYFCECKSGSGFTGQHCEKENWKKVNNVAICFGGVENSQRNFSMRESGLIFTFKLVYRSGDGIKCNPGVSSAYWGCTSPLVGEKKLFTVITFPNKTALPIADYAKDTSSCNFKYHSYQLNGTDVNSTELVFKTMFSPLPVSIGQVFQIWYAEVLDNCYWSNNSGETCADVYAWYA</sequence>
<keyword evidence="1" id="KW-1015">Disulfide bond</keyword>
<evidence type="ECO:0000313" key="5">
    <source>
        <dbReference type="Proteomes" id="UP001159428"/>
    </source>
</evidence>
<keyword evidence="5" id="KW-1185">Reference proteome</keyword>
<dbReference type="PROSITE" id="PS50026">
    <property type="entry name" value="EGF_3"/>
    <property type="match status" value="1"/>
</dbReference>
<evidence type="ECO:0000256" key="1">
    <source>
        <dbReference type="PROSITE-ProRule" id="PRU00076"/>
    </source>
</evidence>